<accession>A0A6G4AWT9</accession>
<comment type="caution">
    <text evidence="1">The sequence shown here is derived from an EMBL/GenBank/DDBJ whole genome shotgun (WGS) entry which is preliminary data.</text>
</comment>
<dbReference type="Proteomes" id="UP000476310">
    <property type="component" value="Unassembled WGS sequence"/>
</dbReference>
<protein>
    <submittedName>
        <fullName evidence="1">Uncharacterized protein</fullName>
    </submittedName>
</protein>
<dbReference type="AlphaFoldDB" id="A0A6G4AWT9"/>
<evidence type="ECO:0000313" key="2">
    <source>
        <dbReference type="Proteomes" id="UP000476310"/>
    </source>
</evidence>
<dbReference type="RefSeq" id="WP_164437289.1">
    <property type="nucleotide sequence ID" value="NZ_JAAIKT010000145.1"/>
</dbReference>
<dbReference type="EMBL" id="JAAIKT010000145">
    <property type="protein sequence ID" value="NEW77732.1"/>
    <property type="molecule type" value="Genomic_DNA"/>
</dbReference>
<sequence>MGPCIDITRLISDAVYDITLTCRDVADQARPVAVLHAVGGAAGAADLKYRCLWQQLAATLPPIDKRWLVTIDSEQRTITSISHDADPSSADNHIYPLSLTLRTPRPQLTPDQIDHMRALDALVLAGPLDFGDDLEDAWSKRDLLLVHAAVTVT</sequence>
<evidence type="ECO:0000313" key="1">
    <source>
        <dbReference type="EMBL" id="NEW77732.1"/>
    </source>
</evidence>
<keyword evidence="2" id="KW-1185">Reference proteome</keyword>
<proteinExistence type="predicted"/>
<name>A0A6G4AWT9_9ACTN</name>
<reference evidence="1" key="1">
    <citation type="submission" date="2020-02" db="EMBL/GenBank/DDBJ databases">
        <title>A new Streptomyces sp. for controlling soil-borne diseases.</title>
        <authorList>
            <person name="Li X."/>
            <person name="Tian Y."/>
            <person name="Gao K."/>
        </authorList>
    </citation>
    <scope>NUCLEOTIDE SEQUENCE [LARGE SCALE GENOMIC DNA]</scope>
    <source>
        <strain evidence="1">0250</strain>
    </source>
</reference>
<organism evidence="1 2">
    <name type="scientific">Streptomyces rhizosphaericus</name>
    <dbReference type="NCBI Taxonomy" id="114699"/>
    <lineage>
        <taxon>Bacteria</taxon>
        <taxon>Bacillati</taxon>
        <taxon>Actinomycetota</taxon>
        <taxon>Actinomycetes</taxon>
        <taxon>Kitasatosporales</taxon>
        <taxon>Streptomycetaceae</taxon>
        <taxon>Streptomyces</taxon>
        <taxon>Streptomyces violaceusniger group</taxon>
    </lineage>
</organism>
<gene>
    <name evidence="1" type="ORF">G4H13_47385</name>
</gene>